<gene>
    <name evidence="1" type="ORF">AAG747_00005</name>
</gene>
<dbReference type="AlphaFoldDB" id="A0AAW9RT72"/>
<name>A0AAW9RT72_9BACT</name>
<dbReference type="EMBL" id="JBDKWZ010000001">
    <property type="protein sequence ID" value="MEN7546265.1"/>
    <property type="molecule type" value="Genomic_DNA"/>
</dbReference>
<protein>
    <submittedName>
        <fullName evidence="1">Uncharacterized protein</fullName>
    </submittedName>
</protein>
<keyword evidence="2" id="KW-1185">Reference proteome</keyword>
<comment type="caution">
    <text evidence="1">The sequence shown here is derived from an EMBL/GenBank/DDBJ whole genome shotgun (WGS) entry which is preliminary data.</text>
</comment>
<proteinExistence type="predicted"/>
<organism evidence="1 2">
    <name type="scientific">Rapidithrix thailandica</name>
    <dbReference type="NCBI Taxonomy" id="413964"/>
    <lineage>
        <taxon>Bacteria</taxon>
        <taxon>Pseudomonadati</taxon>
        <taxon>Bacteroidota</taxon>
        <taxon>Cytophagia</taxon>
        <taxon>Cytophagales</taxon>
        <taxon>Flammeovirgaceae</taxon>
        <taxon>Rapidithrix</taxon>
    </lineage>
</organism>
<reference evidence="1 2" key="1">
    <citation type="submission" date="2024-04" db="EMBL/GenBank/DDBJ databases">
        <title>Novel genus in family Flammeovirgaceae.</title>
        <authorList>
            <person name="Nguyen T.H."/>
            <person name="Vuong T.Q."/>
            <person name="Le H."/>
            <person name="Kim S.-G."/>
        </authorList>
    </citation>
    <scope>NUCLEOTIDE SEQUENCE [LARGE SCALE GENOMIC DNA]</scope>
    <source>
        <strain evidence="1 2">JCM 23209</strain>
    </source>
</reference>
<dbReference type="RefSeq" id="WP_346819054.1">
    <property type="nucleotide sequence ID" value="NZ_JBDKWZ010000001.1"/>
</dbReference>
<feature type="non-terminal residue" evidence="1">
    <location>
        <position position="135"/>
    </location>
</feature>
<dbReference type="Proteomes" id="UP001403385">
    <property type="component" value="Unassembled WGS sequence"/>
</dbReference>
<evidence type="ECO:0000313" key="1">
    <source>
        <dbReference type="EMBL" id="MEN7546265.1"/>
    </source>
</evidence>
<accession>A0AAW9RT72</accession>
<sequence>MKIVAKNQLPLFILVLISSWIPISNLSENQLHTDKILVQQAEDILLQLNNASQKENLQELHHCSKQLHRACEEFINRTDKLHLKQIHYKTRKIEPLSEEALNKQELEAAQQLMREGKKIARQNLLIVKKFVRKEN</sequence>
<evidence type="ECO:0000313" key="2">
    <source>
        <dbReference type="Proteomes" id="UP001403385"/>
    </source>
</evidence>